<evidence type="ECO:0000256" key="1">
    <source>
        <dbReference type="SAM" id="MobiDB-lite"/>
    </source>
</evidence>
<dbReference type="EMBL" id="KV894108">
    <property type="protein sequence ID" value="OON18502.1"/>
    <property type="molecule type" value="Genomic_DNA"/>
</dbReference>
<accession>A0A1S8WVF8</accession>
<feature type="region of interest" description="Disordered" evidence="1">
    <location>
        <begin position="54"/>
        <end position="132"/>
    </location>
</feature>
<evidence type="ECO:0000313" key="2">
    <source>
        <dbReference type="EMBL" id="OON18502.1"/>
    </source>
</evidence>
<feature type="compositionally biased region" description="Basic and acidic residues" evidence="1">
    <location>
        <begin position="1"/>
        <end position="11"/>
    </location>
</feature>
<feature type="compositionally biased region" description="Basic and acidic residues" evidence="1">
    <location>
        <begin position="97"/>
        <end position="109"/>
    </location>
</feature>
<dbReference type="Proteomes" id="UP000243686">
    <property type="component" value="Unassembled WGS sequence"/>
</dbReference>
<feature type="compositionally biased region" description="Basic residues" evidence="1">
    <location>
        <begin position="57"/>
        <end position="72"/>
    </location>
</feature>
<evidence type="ECO:0000313" key="3">
    <source>
        <dbReference type="Proteomes" id="UP000243686"/>
    </source>
</evidence>
<protein>
    <submittedName>
        <fullName evidence="2">Uncharacterized protein</fullName>
    </submittedName>
</protein>
<proteinExistence type="predicted"/>
<organism evidence="2 3">
    <name type="scientific">Opisthorchis viverrini</name>
    <name type="common">Southeast Asian liver fluke</name>
    <dbReference type="NCBI Taxonomy" id="6198"/>
    <lineage>
        <taxon>Eukaryota</taxon>
        <taxon>Metazoa</taxon>
        <taxon>Spiralia</taxon>
        <taxon>Lophotrochozoa</taxon>
        <taxon>Platyhelminthes</taxon>
        <taxon>Trematoda</taxon>
        <taxon>Digenea</taxon>
        <taxon>Opisthorchiida</taxon>
        <taxon>Opisthorchiata</taxon>
        <taxon>Opisthorchiidae</taxon>
        <taxon>Opisthorchis</taxon>
    </lineage>
</organism>
<name>A0A1S8WVF8_OPIVI</name>
<sequence length="142" mass="15853">MTDLAMDHELALRQQQEMEGTGDDADPPVIPPLRSRRAIGAKLLELGFVADSDGLGRKRRRRTAGAIPHRRGTLNVDLDTSTADKLPGKRRKRRKRKDDSSDEELHFPVEEQDAGLGSESESEPENSLPNPRFALNFILTNI</sequence>
<feature type="region of interest" description="Disordered" evidence="1">
    <location>
        <begin position="1"/>
        <end position="33"/>
    </location>
</feature>
<reference evidence="2 3" key="1">
    <citation type="submission" date="2015-03" db="EMBL/GenBank/DDBJ databases">
        <title>Draft genome of the nematode, Opisthorchis viverrini.</title>
        <authorList>
            <person name="Mitreva M."/>
        </authorList>
    </citation>
    <scope>NUCLEOTIDE SEQUENCE [LARGE SCALE GENOMIC DNA]</scope>
    <source>
        <strain evidence="2">Khon Kaen</strain>
    </source>
</reference>
<feature type="compositionally biased region" description="Low complexity" evidence="1">
    <location>
        <begin position="115"/>
        <end position="130"/>
    </location>
</feature>
<gene>
    <name evidence="2" type="ORF">X801_05645</name>
</gene>
<dbReference type="AlphaFoldDB" id="A0A1S8WVF8"/>
<keyword evidence="3" id="KW-1185">Reference proteome</keyword>